<protein>
    <submittedName>
        <fullName evidence="2">Uncharacterized protein</fullName>
    </submittedName>
</protein>
<evidence type="ECO:0000313" key="2">
    <source>
        <dbReference type="EMBL" id="GAH95953.1"/>
    </source>
</evidence>
<reference evidence="2" key="1">
    <citation type="journal article" date="2014" name="Front. Microbiol.">
        <title>High frequency of phylogenetically diverse reductive dehalogenase-homologous genes in deep subseafloor sedimentary metagenomes.</title>
        <authorList>
            <person name="Kawai M."/>
            <person name="Futagami T."/>
            <person name="Toyoda A."/>
            <person name="Takaki Y."/>
            <person name="Nishi S."/>
            <person name="Hori S."/>
            <person name="Arai W."/>
            <person name="Tsubouchi T."/>
            <person name="Morono Y."/>
            <person name="Uchiyama I."/>
            <person name="Ito T."/>
            <person name="Fujiyama A."/>
            <person name="Inagaki F."/>
            <person name="Takami H."/>
        </authorList>
    </citation>
    <scope>NUCLEOTIDE SEQUENCE</scope>
    <source>
        <strain evidence="2">Expedition CK06-06</strain>
    </source>
</reference>
<comment type="caution">
    <text evidence="2">The sequence shown here is derived from an EMBL/GenBank/DDBJ whole genome shotgun (WGS) entry which is preliminary data.</text>
</comment>
<dbReference type="EMBL" id="BARU01049747">
    <property type="protein sequence ID" value="GAH95953.1"/>
    <property type="molecule type" value="Genomic_DNA"/>
</dbReference>
<proteinExistence type="predicted"/>
<feature type="non-terminal residue" evidence="2">
    <location>
        <position position="1"/>
    </location>
</feature>
<sequence>QLERQRGQKEQIEKSITLSQQEIKEQKRNLRRREQAR</sequence>
<organism evidence="2">
    <name type="scientific">marine sediment metagenome</name>
    <dbReference type="NCBI Taxonomy" id="412755"/>
    <lineage>
        <taxon>unclassified sequences</taxon>
        <taxon>metagenomes</taxon>
        <taxon>ecological metagenomes</taxon>
    </lineage>
</organism>
<feature type="coiled-coil region" evidence="1">
    <location>
        <begin position="2"/>
        <end position="36"/>
    </location>
</feature>
<name>X1LPC3_9ZZZZ</name>
<evidence type="ECO:0000256" key="1">
    <source>
        <dbReference type="SAM" id="Coils"/>
    </source>
</evidence>
<keyword evidence="1" id="KW-0175">Coiled coil</keyword>
<feature type="non-terminal residue" evidence="2">
    <location>
        <position position="37"/>
    </location>
</feature>
<dbReference type="AlphaFoldDB" id="X1LPC3"/>
<accession>X1LPC3</accession>
<gene>
    <name evidence="2" type="ORF">S03H2_73011</name>
</gene>